<accession>A0A1H1X4Z5</accession>
<dbReference type="GO" id="GO:0005829">
    <property type="term" value="C:cytosol"/>
    <property type="evidence" value="ECO:0007669"/>
    <property type="project" value="TreeGrafter"/>
</dbReference>
<dbReference type="STRING" id="642780.SAMN04488570_3368"/>
<dbReference type="AlphaFoldDB" id="A0A1H1X4Z5"/>
<evidence type="ECO:0000256" key="1">
    <source>
        <dbReference type="ARBA" id="ARBA00009600"/>
    </source>
</evidence>
<evidence type="ECO:0000313" key="2">
    <source>
        <dbReference type="EMBL" id="SDT04150.1"/>
    </source>
</evidence>
<organism evidence="2 3">
    <name type="scientific">Nocardioides scoriae</name>
    <dbReference type="NCBI Taxonomy" id="642780"/>
    <lineage>
        <taxon>Bacteria</taxon>
        <taxon>Bacillati</taxon>
        <taxon>Actinomycetota</taxon>
        <taxon>Actinomycetes</taxon>
        <taxon>Propionibacteriales</taxon>
        <taxon>Nocardioidaceae</taxon>
        <taxon>Nocardioides</taxon>
    </lineage>
</organism>
<gene>
    <name evidence="2" type="ORF">SAMN04488570_3368</name>
</gene>
<proteinExistence type="inferred from homology"/>
<sequence>MQPARGSLLISSATLQDPRFARTLVLVLDSDDSGSLGVVLNRPATTPVGEVLASWSDLTSAPQVLFEGGPVEGNAALAVARLSGAGVPEAWQPLSATLGILDLDRPPEEYVGLISALRVYAGYAGWGPGQLDDEIDSGSWHLAPAEDHDLFSDDPGGLWRQVLRRQPGPVAMLSTLPEDASLN</sequence>
<dbReference type="InterPro" id="IPR003774">
    <property type="entry name" value="AlgH-like"/>
</dbReference>
<dbReference type="NCBIfam" id="NF001270">
    <property type="entry name" value="PRK00228.2-2"/>
    <property type="match status" value="1"/>
</dbReference>
<protein>
    <submittedName>
        <fullName evidence="2">Putative transcriptional regulator</fullName>
    </submittedName>
</protein>
<keyword evidence="3" id="KW-1185">Reference proteome</keyword>
<dbReference type="OrthoDB" id="9807486at2"/>
<evidence type="ECO:0000313" key="3">
    <source>
        <dbReference type="Proteomes" id="UP000198859"/>
    </source>
</evidence>
<dbReference type="SUPFAM" id="SSF143456">
    <property type="entry name" value="VC0467-like"/>
    <property type="match status" value="1"/>
</dbReference>
<dbReference type="RefSeq" id="WP_091732062.1">
    <property type="nucleotide sequence ID" value="NZ_LT629757.1"/>
</dbReference>
<dbReference type="EMBL" id="LT629757">
    <property type="protein sequence ID" value="SDT04150.1"/>
    <property type="molecule type" value="Genomic_DNA"/>
</dbReference>
<reference evidence="3" key="1">
    <citation type="submission" date="2016-10" db="EMBL/GenBank/DDBJ databases">
        <authorList>
            <person name="Varghese N."/>
            <person name="Submissions S."/>
        </authorList>
    </citation>
    <scope>NUCLEOTIDE SEQUENCE [LARGE SCALE GENOMIC DNA]</scope>
    <source>
        <strain evidence="3">DSM 22127</strain>
    </source>
</reference>
<dbReference type="PANTHER" id="PTHR30327">
    <property type="entry name" value="UNCHARACTERIZED PROTEIN YQGE"/>
    <property type="match status" value="1"/>
</dbReference>
<dbReference type="PANTHER" id="PTHR30327:SF1">
    <property type="entry name" value="UPF0301 PROTEIN YQGE"/>
    <property type="match status" value="1"/>
</dbReference>
<dbReference type="Gene3D" id="3.40.1740.10">
    <property type="entry name" value="VC0467-like"/>
    <property type="match status" value="1"/>
</dbReference>
<comment type="similarity">
    <text evidence="1">Belongs to the UPF0301 (AlgH) family.</text>
</comment>
<dbReference type="Pfam" id="PF02622">
    <property type="entry name" value="DUF179"/>
    <property type="match status" value="1"/>
</dbReference>
<dbReference type="Proteomes" id="UP000198859">
    <property type="component" value="Chromosome I"/>
</dbReference>
<name>A0A1H1X4Z5_9ACTN</name>